<keyword evidence="1" id="KW-0812">Transmembrane</keyword>
<dbReference type="AlphaFoldDB" id="A0A2N6QRK8"/>
<dbReference type="EMBL" id="PNGJ01000003">
    <property type="protein sequence ID" value="PMC24510.1"/>
    <property type="molecule type" value="Genomic_DNA"/>
</dbReference>
<evidence type="ECO:0000313" key="2">
    <source>
        <dbReference type="EMBL" id="PMC24510.1"/>
    </source>
</evidence>
<evidence type="ECO:0000256" key="1">
    <source>
        <dbReference type="SAM" id="Phobius"/>
    </source>
</evidence>
<keyword evidence="1" id="KW-0472">Membrane</keyword>
<dbReference type="Proteomes" id="UP000235564">
    <property type="component" value="Unassembled WGS sequence"/>
</dbReference>
<keyword evidence="1" id="KW-1133">Transmembrane helix</keyword>
<evidence type="ECO:0000313" key="3">
    <source>
        <dbReference type="Proteomes" id="UP000235564"/>
    </source>
</evidence>
<comment type="caution">
    <text evidence="2">The sequence shown here is derived from an EMBL/GenBank/DDBJ whole genome shotgun (WGS) entry which is preliminary data.</text>
</comment>
<reference evidence="2 3" key="1">
    <citation type="submission" date="2017-09" db="EMBL/GenBank/DDBJ databases">
        <title>Bacterial strain isolated from the female urinary microbiota.</title>
        <authorList>
            <person name="Thomas-White K."/>
            <person name="Kumar N."/>
            <person name="Forster S."/>
            <person name="Putonti C."/>
            <person name="Lawley T."/>
            <person name="Wolfe A.J."/>
        </authorList>
    </citation>
    <scope>NUCLEOTIDE SEQUENCE [LARGE SCALE GENOMIC DNA]</scope>
    <source>
        <strain evidence="2 3">UMB0536</strain>
    </source>
</reference>
<protein>
    <submittedName>
        <fullName evidence="2">Glycerol-3-phosphate transporter</fullName>
    </submittedName>
</protein>
<proteinExistence type="predicted"/>
<feature type="transmembrane region" description="Helical" evidence="1">
    <location>
        <begin position="14"/>
        <end position="34"/>
    </location>
</feature>
<accession>A0A2N6QRK8</accession>
<name>A0A2N6QRK8_9BACT</name>
<gene>
    <name evidence="2" type="ORF">CJ231_04385</name>
</gene>
<sequence length="43" mass="5088">MKFLGKLMDSYPTYYKIVGILILMFLLYKFGYLFGKFVANINL</sequence>
<organism evidence="2 3">
    <name type="scientific">Hoylesella buccalis</name>
    <dbReference type="NCBI Taxonomy" id="28127"/>
    <lineage>
        <taxon>Bacteria</taxon>
        <taxon>Pseudomonadati</taxon>
        <taxon>Bacteroidota</taxon>
        <taxon>Bacteroidia</taxon>
        <taxon>Bacteroidales</taxon>
        <taxon>Prevotellaceae</taxon>
        <taxon>Hoylesella</taxon>
    </lineage>
</organism>